<sequence length="167" mass="19897">MATLKKRRGKWYSRVRKYDEYGKRVERQIPLRTDNKTVAHKRNRIVTKYQNDVNDGMEFEFPWMKDGGQTKVKELTLVEAVDSWIKRRMKQPDIRPSTININKNGISHLYNSLGKKLPLKSITTKHMDGFRDDLIDIGLSKTSINIHLRSVKTFFRYCWHREMINKL</sequence>
<name>A0A383CKU9_9ZZZZ</name>
<dbReference type="InterPro" id="IPR025269">
    <property type="entry name" value="SAM-like_dom"/>
</dbReference>
<evidence type="ECO:0000256" key="1">
    <source>
        <dbReference type="ARBA" id="ARBA00023125"/>
    </source>
</evidence>
<dbReference type="PROSITE" id="PS51900">
    <property type="entry name" value="CB"/>
    <property type="match status" value="1"/>
</dbReference>
<dbReference type="EMBL" id="UINC01209381">
    <property type="protein sequence ID" value="SVE32375.1"/>
    <property type="molecule type" value="Genomic_DNA"/>
</dbReference>
<feature type="non-terminal residue" evidence="3">
    <location>
        <position position="167"/>
    </location>
</feature>
<organism evidence="3">
    <name type="scientific">marine metagenome</name>
    <dbReference type="NCBI Taxonomy" id="408172"/>
    <lineage>
        <taxon>unclassified sequences</taxon>
        <taxon>metagenomes</taxon>
        <taxon>ecological metagenomes</taxon>
    </lineage>
</organism>
<dbReference type="InterPro" id="IPR011010">
    <property type="entry name" value="DNA_brk_join_enz"/>
</dbReference>
<gene>
    <name evidence="3" type="ORF">METZ01_LOCUS485229</name>
</gene>
<reference evidence="3" key="1">
    <citation type="submission" date="2018-05" db="EMBL/GenBank/DDBJ databases">
        <authorList>
            <person name="Lanie J.A."/>
            <person name="Ng W.-L."/>
            <person name="Kazmierczak K.M."/>
            <person name="Andrzejewski T.M."/>
            <person name="Davidsen T.M."/>
            <person name="Wayne K.J."/>
            <person name="Tettelin H."/>
            <person name="Glass J.I."/>
            <person name="Rusch D."/>
            <person name="Podicherti R."/>
            <person name="Tsui H.-C.T."/>
            <person name="Winkler M.E."/>
        </authorList>
    </citation>
    <scope>NUCLEOTIDE SEQUENCE</scope>
</reference>
<evidence type="ECO:0000313" key="3">
    <source>
        <dbReference type="EMBL" id="SVE32375.1"/>
    </source>
</evidence>
<dbReference type="AlphaFoldDB" id="A0A383CKU9"/>
<feature type="domain" description="Core-binding (CB)" evidence="2">
    <location>
        <begin position="75"/>
        <end position="159"/>
    </location>
</feature>
<dbReference type="GO" id="GO:0003677">
    <property type="term" value="F:DNA binding"/>
    <property type="evidence" value="ECO:0007669"/>
    <property type="project" value="UniProtKB-KW"/>
</dbReference>
<proteinExistence type="predicted"/>
<protein>
    <recommendedName>
        <fullName evidence="2">Core-binding (CB) domain-containing protein</fullName>
    </recommendedName>
</protein>
<dbReference type="SUPFAM" id="SSF56349">
    <property type="entry name" value="DNA breaking-rejoining enzymes"/>
    <property type="match status" value="1"/>
</dbReference>
<accession>A0A383CKU9</accession>
<dbReference type="Pfam" id="PF13102">
    <property type="entry name" value="Phage_int_SAM_5"/>
    <property type="match status" value="1"/>
</dbReference>
<dbReference type="Gene3D" id="1.10.150.130">
    <property type="match status" value="1"/>
</dbReference>
<evidence type="ECO:0000259" key="2">
    <source>
        <dbReference type="PROSITE" id="PS51900"/>
    </source>
</evidence>
<keyword evidence="1" id="KW-0238">DNA-binding</keyword>
<dbReference type="InterPro" id="IPR010998">
    <property type="entry name" value="Integrase_recombinase_N"/>
</dbReference>
<dbReference type="InterPro" id="IPR044068">
    <property type="entry name" value="CB"/>
</dbReference>